<dbReference type="GO" id="GO:0016758">
    <property type="term" value="F:hexosyltransferase activity"/>
    <property type="evidence" value="ECO:0007669"/>
    <property type="project" value="InterPro"/>
</dbReference>
<accession>A0A7S1S945</accession>
<dbReference type="PANTHER" id="PTHR11214">
    <property type="entry name" value="BETA-1,3-N-ACETYLGLUCOSAMINYLTRANSFERASE"/>
    <property type="match status" value="1"/>
</dbReference>
<feature type="region of interest" description="Disordered" evidence="11">
    <location>
        <begin position="29"/>
        <end position="49"/>
    </location>
</feature>
<evidence type="ECO:0000256" key="7">
    <source>
        <dbReference type="ARBA" id="ARBA00022989"/>
    </source>
</evidence>
<evidence type="ECO:0000256" key="10">
    <source>
        <dbReference type="RuleBase" id="RU363063"/>
    </source>
</evidence>
<evidence type="ECO:0000256" key="12">
    <source>
        <dbReference type="SAM" id="SignalP"/>
    </source>
</evidence>
<evidence type="ECO:0000256" key="5">
    <source>
        <dbReference type="ARBA" id="ARBA00022692"/>
    </source>
</evidence>
<name>A0A7S1S945_ALECA</name>
<keyword evidence="7" id="KW-1133">Transmembrane helix</keyword>
<evidence type="ECO:0000256" key="6">
    <source>
        <dbReference type="ARBA" id="ARBA00022968"/>
    </source>
</evidence>
<reference evidence="13" key="1">
    <citation type="submission" date="2021-01" db="EMBL/GenBank/DDBJ databases">
        <authorList>
            <person name="Corre E."/>
            <person name="Pelletier E."/>
            <person name="Niang G."/>
            <person name="Scheremetjew M."/>
            <person name="Finn R."/>
            <person name="Kale V."/>
            <person name="Holt S."/>
            <person name="Cochrane G."/>
            <person name="Meng A."/>
            <person name="Brown T."/>
            <person name="Cohen L."/>
        </authorList>
    </citation>
    <scope>NUCLEOTIDE SEQUENCE</scope>
    <source>
        <strain evidence="13">OF101</strain>
    </source>
</reference>
<evidence type="ECO:0000313" key="13">
    <source>
        <dbReference type="EMBL" id="CAD9188227.1"/>
    </source>
</evidence>
<evidence type="ECO:0000256" key="2">
    <source>
        <dbReference type="ARBA" id="ARBA00008661"/>
    </source>
</evidence>
<dbReference type="EMBL" id="HBGE01109022">
    <property type="protein sequence ID" value="CAD9188227.1"/>
    <property type="molecule type" value="Transcribed_RNA"/>
</dbReference>
<evidence type="ECO:0000256" key="9">
    <source>
        <dbReference type="ARBA" id="ARBA00023136"/>
    </source>
</evidence>
<proteinExistence type="inferred from homology"/>
<dbReference type="Pfam" id="PF01762">
    <property type="entry name" value="Galactosyl_T"/>
    <property type="match status" value="1"/>
</dbReference>
<dbReference type="Gene3D" id="3.90.550.50">
    <property type="match status" value="1"/>
</dbReference>
<keyword evidence="4" id="KW-0808">Transferase</keyword>
<dbReference type="InterPro" id="IPR002659">
    <property type="entry name" value="Glyco_trans_31"/>
</dbReference>
<keyword evidence="5" id="KW-0812">Transmembrane</keyword>
<protein>
    <recommendedName>
        <fullName evidence="10">Hexosyltransferase</fullName>
        <ecNumber evidence="10">2.4.1.-</ecNumber>
    </recommendedName>
</protein>
<evidence type="ECO:0000256" key="8">
    <source>
        <dbReference type="ARBA" id="ARBA00023034"/>
    </source>
</evidence>
<keyword evidence="8 10" id="KW-0333">Golgi apparatus</keyword>
<sequence length="320" mass="35331">MRFLIARALLLRGCWGTIFAPPQAACSSAVADPPANRSEPLPQPALPDAGGAPLMLIGIFTARSSSERREAVRMTWNIPAGVSAKFVICGPNADGHFEDTRASVAEALVKEIETYNDMMYVTCREGYGHGLLTKKLLSFLKGFHEKYSETPLVYKVDDDTIANLPALMKQVQAPAGQYIIGGLWGSGDRPVREWTSPWYEPVHVFAEWVYPPTPLGGPGYVLSWPLIDYFLQSDIAPRNILWNEDRAVAVWVDKALKAGLNVSKVVVDGSEGYGNAKCELTQGTNRSTYNVTLLHHVSSQQMLCFKVAWRADEPLHQCFC</sequence>
<dbReference type="PANTHER" id="PTHR11214:SF3">
    <property type="entry name" value="BETA-1,3-GALACTOSYLTRANSFERASE 6"/>
    <property type="match status" value="1"/>
</dbReference>
<comment type="subcellular location">
    <subcellularLocation>
        <location evidence="1 10">Golgi apparatus membrane</location>
        <topology evidence="1 10">Single-pass type II membrane protein</topology>
    </subcellularLocation>
</comment>
<dbReference type="GO" id="GO:0000139">
    <property type="term" value="C:Golgi membrane"/>
    <property type="evidence" value="ECO:0007669"/>
    <property type="project" value="UniProtKB-SubCell"/>
</dbReference>
<evidence type="ECO:0000256" key="4">
    <source>
        <dbReference type="ARBA" id="ARBA00022679"/>
    </source>
</evidence>
<dbReference type="EC" id="2.4.1.-" evidence="10"/>
<dbReference type="AlphaFoldDB" id="A0A7S1S945"/>
<feature type="chain" id="PRO_5030885407" description="Hexosyltransferase" evidence="12">
    <location>
        <begin position="17"/>
        <end position="320"/>
    </location>
</feature>
<feature type="signal peptide" evidence="12">
    <location>
        <begin position="1"/>
        <end position="16"/>
    </location>
</feature>
<keyword evidence="3 10" id="KW-0328">Glycosyltransferase</keyword>
<evidence type="ECO:0000256" key="1">
    <source>
        <dbReference type="ARBA" id="ARBA00004323"/>
    </source>
</evidence>
<comment type="similarity">
    <text evidence="2 10">Belongs to the glycosyltransferase 31 family.</text>
</comment>
<evidence type="ECO:0000256" key="3">
    <source>
        <dbReference type="ARBA" id="ARBA00022676"/>
    </source>
</evidence>
<keyword evidence="6" id="KW-0735">Signal-anchor</keyword>
<keyword evidence="12" id="KW-0732">Signal</keyword>
<evidence type="ECO:0000256" key="11">
    <source>
        <dbReference type="SAM" id="MobiDB-lite"/>
    </source>
</evidence>
<organism evidence="13">
    <name type="scientific">Alexandrium catenella</name>
    <name type="common">Red tide dinoflagellate</name>
    <name type="synonym">Gonyaulax catenella</name>
    <dbReference type="NCBI Taxonomy" id="2925"/>
    <lineage>
        <taxon>Eukaryota</taxon>
        <taxon>Sar</taxon>
        <taxon>Alveolata</taxon>
        <taxon>Dinophyceae</taxon>
        <taxon>Gonyaulacales</taxon>
        <taxon>Pyrocystaceae</taxon>
        <taxon>Alexandrium</taxon>
    </lineage>
</organism>
<keyword evidence="9" id="KW-0472">Membrane</keyword>
<gene>
    <name evidence="13" type="ORF">ACAT0790_LOCUS65001</name>
</gene>